<sequence length="80" mass="9329">MLCPGKGQVYMVMVCLQYIYVREMKERILEEMYIQNWVTSEQKMIVAPSPSLQMKIGSFIDSIMAINQWNTNSMDDRNAS</sequence>
<accession>A0A2N3LP97</accession>
<protein>
    <submittedName>
        <fullName evidence="1">Uncharacterized protein</fullName>
    </submittedName>
</protein>
<evidence type="ECO:0000313" key="2">
    <source>
        <dbReference type="Proteomes" id="UP000233440"/>
    </source>
</evidence>
<organism evidence="1 2">
    <name type="scientific">Heyndrickxia camelliae</name>
    <dbReference type="NCBI Taxonomy" id="1707093"/>
    <lineage>
        <taxon>Bacteria</taxon>
        <taxon>Bacillati</taxon>
        <taxon>Bacillota</taxon>
        <taxon>Bacilli</taxon>
        <taxon>Bacillales</taxon>
        <taxon>Bacillaceae</taxon>
        <taxon>Heyndrickxia</taxon>
    </lineage>
</organism>
<evidence type="ECO:0000313" key="1">
    <source>
        <dbReference type="EMBL" id="PKR86441.1"/>
    </source>
</evidence>
<gene>
    <name evidence="1" type="ORF">CWO92_04925</name>
</gene>
<dbReference type="Proteomes" id="UP000233440">
    <property type="component" value="Unassembled WGS sequence"/>
</dbReference>
<dbReference type="EMBL" id="PIQO01000002">
    <property type="protein sequence ID" value="PKR86441.1"/>
    <property type="molecule type" value="Genomic_DNA"/>
</dbReference>
<keyword evidence="2" id="KW-1185">Reference proteome</keyword>
<proteinExistence type="predicted"/>
<name>A0A2N3LP97_9BACI</name>
<comment type="caution">
    <text evidence="1">The sequence shown here is derived from an EMBL/GenBank/DDBJ whole genome shotgun (WGS) entry which is preliminary data.</text>
</comment>
<dbReference type="AlphaFoldDB" id="A0A2N3LP97"/>
<reference evidence="1 2" key="1">
    <citation type="submission" date="2017-11" db="EMBL/GenBank/DDBJ databases">
        <title>Bacillus camelliae sp. nov., isolated from pu'er tea.</title>
        <authorList>
            <person name="Niu L."/>
        </authorList>
    </citation>
    <scope>NUCLEOTIDE SEQUENCE [LARGE SCALE GENOMIC DNA]</scope>
    <source>
        <strain evidence="1 2">7578-1</strain>
    </source>
</reference>